<dbReference type="AlphaFoldDB" id="A0A160T2D1"/>
<dbReference type="EMBL" id="LN890655">
    <property type="protein sequence ID" value="CUS02590.2"/>
    <property type="molecule type" value="Genomic_DNA"/>
</dbReference>
<dbReference type="InterPro" id="IPR027417">
    <property type="entry name" value="P-loop_NTPase"/>
</dbReference>
<dbReference type="Gene3D" id="3.40.50.300">
    <property type="entry name" value="P-loop containing nucleotide triphosphate hydrolases"/>
    <property type="match status" value="1"/>
</dbReference>
<sequence length="532" mass="58312">MTMPYVVGPPVRLPTDFFGRARQTRQFYETLAGAQTQCVSVLGLRRAGKTSFLQYVAHPEVMAAYLPDAARYTMIYVDVSACRTAADFYGRLYHKLIAGLSPAPAGVPRSPQTADAYAVESLLYEYRGRRVVLLLDEFDQLRTANFGDEFMTELRALAGVWDYELAYVTASYWDLYRLGNFVGLPPTSPFYNIFFPTPIYLSGLSPAELEELVRVPARRVGVAATDEDVAFVRHHAGTLPFFVQAVAAIWLTHKLQGRRPDEREVTQRLVSEMGPYYEQWWRTFSDVERDTLVAVAQEKPVERLPYSGPEVAAAVERLRNYGVISQTGSRLWADSALLTHWLQEFTGRTRRAANGAGSNGRLEEPPNAQASAGPDVAQLLARIAAAGRRVVPAVETPRSKHALRDSLAAALRAESVDLAEDDAPTAAGGDLLAYADDRSAILIGCDVWRGQKELLRQAQRVVEQLTPGMGAVLIYFADPAQIALVAQAVMQAMPHQAGFVGLKAGSAGRLDCRIRLPGAAAEANLTILLPAG</sequence>
<dbReference type="Pfam" id="PF20702">
    <property type="entry name" value="nSTAND2"/>
    <property type="match status" value="1"/>
</dbReference>
<evidence type="ECO:0000313" key="3">
    <source>
        <dbReference type="EMBL" id="CUS02590.2"/>
    </source>
</evidence>
<gene>
    <name evidence="3" type="ORF">CFX0092_A0712</name>
</gene>
<dbReference type="RefSeq" id="WP_095042188.1">
    <property type="nucleotide sequence ID" value="NZ_LN890655.1"/>
</dbReference>
<evidence type="ECO:0000313" key="4">
    <source>
        <dbReference type="Proteomes" id="UP000215027"/>
    </source>
</evidence>
<reference evidence="3" key="1">
    <citation type="submission" date="2016-01" db="EMBL/GenBank/DDBJ databases">
        <authorList>
            <person name="Mcilroy J.S."/>
            <person name="Karst M S."/>
            <person name="Albertsen M."/>
        </authorList>
    </citation>
    <scope>NUCLEOTIDE SEQUENCE</scope>
    <source>
        <strain evidence="3">Cfx-K</strain>
    </source>
</reference>
<evidence type="ECO:0000259" key="2">
    <source>
        <dbReference type="Pfam" id="PF20702"/>
    </source>
</evidence>
<dbReference type="Proteomes" id="UP000215027">
    <property type="component" value="Chromosome I"/>
</dbReference>
<name>A0A160T2D1_9CHLR</name>
<dbReference type="PANTHER" id="PTHR34301">
    <property type="entry name" value="DNA-BINDING PROTEIN-RELATED"/>
    <property type="match status" value="1"/>
</dbReference>
<protein>
    <recommendedName>
        <fullName evidence="2">Novel STAND NTPase 2 domain-containing protein</fullName>
    </recommendedName>
</protein>
<dbReference type="InterPro" id="IPR049051">
    <property type="entry name" value="nSTAND2"/>
</dbReference>
<dbReference type="SUPFAM" id="SSF52540">
    <property type="entry name" value="P-loop containing nucleoside triphosphate hydrolases"/>
    <property type="match status" value="1"/>
</dbReference>
<dbReference type="OrthoDB" id="144835at2"/>
<evidence type="ECO:0000256" key="1">
    <source>
        <dbReference type="SAM" id="MobiDB-lite"/>
    </source>
</evidence>
<feature type="region of interest" description="Disordered" evidence="1">
    <location>
        <begin position="352"/>
        <end position="371"/>
    </location>
</feature>
<dbReference type="KEGG" id="pbf:CFX0092_A0712"/>
<organism evidence="3 4">
    <name type="scientific">Candidatus Promineifilum breve</name>
    <dbReference type="NCBI Taxonomy" id="1806508"/>
    <lineage>
        <taxon>Bacteria</taxon>
        <taxon>Bacillati</taxon>
        <taxon>Chloroflexota</taxon>
        <taxon>Ardenticatenia</taxon>
        <taxon>Candidatus Promineifilales</taxon>
        <taxon>Candidatus Promineifilaceae</taxon>
        <taxon>Candidatus Promineifilum</taxon>
    </lineage>
</organism>
<feature type="domain" description="Novel STAND NTPase 2" evidence="2">
    <location>
        <begin position="44"/>
        <end position="301"/>
    </location>
</feature>
<proteinExistence type="predicted"/>
<keyword evidence="4" id="KW-1185">Reference proteome</keyword>
<accession>A0A160T2D1</accession>
<dbReference type="PANTHER" id="PTHR34301:SF8">
    <property type="entry name" value="ATPASE DOMAIN-CONTAINING PROTEIN"/>
    <property type="match status" value="1"/>
</dbReference>